<dbReference type="InterPro" id="IPR006016">
    <property type="entry name" value="UspA"/>
</dbReference>
<evidence type="ECO:0000259" key="1">
    <source>
        <dbReference type="Pfam" id="PF00582"/>
    </source>
</evidence>
<protein>
    <submittedName>
        <fullName evidence="2">Universal stress protein</fullName>
    </submittedName>
</protein>
<dbReference type="RefSeq" id="WP_166284411.1">
    <property type="nucleotide sequence ID" value="NZ_JAANNP010000071.1"/>
</dbReference>
<dbReference type="Proteomes" id="UP000800981">
    <property type="component" value="Unassembled WGS sequence"/>
</dbReference>
<sequence length="163" mass="17367">MSDWLQSRSDDRSAWDDGPRGPVVVVGVDGSRSSRCAALAAAGAARELGGTVVAAHVPTPSPVHAFAGLVGAGFVLQEAEDLQVRAIESQLAALFDLEDVPWRFVVLTGPVGAALDRLAEQTRAAVLVVGCPRRTLRRRLVHLLAPSVPRLLMRRQHGRLLVA</sequence>
<dbReference type="InterPro" id="IPR014729">
    <property type="entry name" value="Rossmann-like_a/b/a_fold"/>
</dbReference>
<dbReference type="Pfam" id="PF00582">
    <property type="entry name" value="Usp"/>
    <property type="match status" value="1"/>
</dbReference>
<accession>A0ABX0H298</accession>
<dbReference type="EMBL" id="JAANNP010000071">
    <property type="protein sequence ID" value="NHC15929.1"/>
    <property type="molecule type" value="Genomic_DNA"/>
</dbReference>
<organism evidence="2 3">
    <name type="scientific">Motilibacter deserti</name>
    <dbReference type="NCBI Taxonomy" id="2714956"/>
    <lineage>
        <taxon>Bacteria</taxon>
        <taxon>Bacillati</taxon>
        <taxon>Actinomycetota</taxon>
        <taxon>Actinomycetes</taxon>
        <taxon>Motilibacterales</taxon>
        <taxon>Motilibacteraceae</taxon>
        <taxon>Motilibacter</taxon>
    </lineage>
</organism>
<feature type="domain" description="UspA" evidence="1">
    <location>
        <begin position="24"/>
        <end position="148"/>
    </location>
</feature>
<dbReference type="Gene3D" id="3.40.50.620">
    <property type="entry name" value="HUPs"/>
    <property type="match status" value="1"/>
</dbReference>
<gene>
    <name evidence="2" type="ORF">G9H71_19275</name>
</gene>
<proteinExistence type="predicted"/>
<dbReference type="SUPFAM" id="SSF52402">
    <property type="entry name" value="Adenine nucleotide alpha hydrolases-like"/>
    <property type="match status" value="1"/>
</dbReference>
<reference evidence="2 3" key="1">
    <citation type="submission" date="2020-03" db="EMBL/GenBank/DDBJ databases">
        <title>Two novel Motilibacter sp.</title>
        <authorList>
            <person name="Liu S."/>
        </authorList>
    </citation>
    <scope>NUCLEOTIDE SEQUENCE [LARGE SCALE GENOMIC DNA]</scope>
    <source>
        <strain evidence="2 3">E257</strain>
    </source>
</reference>
<name>A0ABX0H298_9ACTN</name>
<evidence type="ECO:0000313" key="3">
    <source>
        <dbReference type="Proteomes" id="UP000800981"/>
    </source>
</evidence>
<comment type="caution">
    <text evidence="2">The sequence shown here is derived from an EMBL/GenBank/DDBJ whole genome shotgun (WGS) entry which is preliminary data.</text>
</comment>
<keyword evidence="3" id="KW-1185">Reference proteome</keyword>
<evidence type="ECO:0000313" key="2">
    <source>
        <dbReference type="EMBL" id="NHC15929.1"/>
    </source>
</evidence>